<feature type="compositionally biased region" description="Polar residues" evidence="1">
    <location>
        <begin position="56"/>
        <end position="67"/>
    </location>
</feature>
<reference evidence="2 3" key="2">
    <citation type="submission" date="2018-06" db="EMBL/GenBank/DDBJ databases">
        <title>Metagenomic assembly of (sub)arctic Cyanobacteria and their associated microbiome from non-axenic cultures.</title>
        <authorList>
            <person name="Baurain D."/>
        </authorList>
    </citation>
    <scope>NUCLEOTIDE SEQUENCE [LARGE SCALE GENOMIC DNA]</scope>
    <source>
        <strain evidence="2">ULC027bin1</strain>
    </source>
</reference>
<name>A0A2W4X6L4_9CYAN</name>
<comment type="caution">
    <text evidence="2">The sequence shown here is derived from an EMBL/GenBank/DDBJ whole genome shotgun (WGS) entry which is preliminary data.</text>
</comment>
<organism evidence="2 3">
    <name type="scientific">Phormidesmis priestleyi</name>
    <dbReference type="NCBI Taxonomy" id="268141"/>
    <lineage>
        <taxon>Bacteria</taxon>
        <taxon>Bacillati</taxon>
        <taxon>Cyanobacteriota</taxon>
        <taxon>Cyanophyceae</taxon>
        <taxon>Leptolyngbyales</taxon>
        <taxon>Leptolyngbyaceae</taxon>
        <taxon>Phormidesmis</taxon>
    </lineage>
</organism>
<dbReference type="EMBL" id="QBMP01000145">
    <property type="protein sequence ID" value="PZO52630.1"/>
    <property type="molecule type" value="Genomic_DNA"/>
</dbReference>
<evidence type="ECO:0000256" key="1">
    <source>
        <dbReference type="SAM" id="MobiDB-lite"/>
    </source>
</evidence>
<feature type="region of interest" description="Disordered" evidence="1">
    <location>
        <begin position="56"/>
        <end position="109"/>
    </location>
</feature>
<dbReference type="Proteomes" id="UP000249794">
    <property type="component" value="Unassembled WGS sequence"/>
</dbReference>
<sequence length="308" mass="32803">MSSYLEHLVGRSQGDANQVKPLLPTLFEPSPKIGDLDQPTLGRPSAFGMVASLEQSDAEMQSRQPLQVQDVERPTRSQQRFPSPSFGGQAEPYPTNAFLATNPQGDEAQPQVFTQPAESSDNLSLVDLLTRRPQPPILQRRVDTVPYASSPSNLSGYPDGVEAMRGNVPVPVVRLNQPEEQTTLKDLVIAPAAPMPAPVSAHAALDIRPAIESVSSTPVAPSVGEPTMIRSAGVMVSTNPLLASPSIRSLLAEPVEPLPKVSSAPTINVTIGRIEVRAMPLASAQAKPRSASSVMSLNEYLRKRGGGT</sequence>
<evidence type="ECO:0000313" key="3">
    <source>
        <dbReference type="Proteomes" id="UP000249794"/>
    </source>
</evidence>
<protein>
    <submittedName>
        <fullName evidence="2">Uncharacterized protein</fullName>
    </submittedName>
</protein>
<dbReference type="AlphaFoldDB" id="A0A2W4X6L4"/>
<gene>
    <name evidence="2" type="ORF">DCF15_13590</name>
</gene>
<reference evidence="3" key="1">
    <citation type="submission" date="2018-04" db="EMBL/GenBank/DDBJ databases">
        <authorList>
            <person name="Cornet L."/>
        </authorList>
    </citation>
    <scope>NUCLEOTIDE SEQUENCE [LARGE SCALE GENOMIC DNA]</scope>
</reference>
<evidence type="ECO:0000313" key="2">
    <source>
        <dbReference type="EMBL" id="PZO52630.1"/>
    </source>
</evidence>
<proteinExistence type="predicted"/>
<accession>A0A2W4X6L4</accession>